<keyword evidence="3 6" id="KW-0812">Transmembrane</keyword>
<evidence type="ECO:0000256" key="5">
    <source>
        <dbReference type="ARBA" id="ARBA00023136"/>
    </source>
</evidence>
<dbReference type="InterPro" id="IPR001123">
    <property type="entry name" value="LeuE-type"/>
</dbReference>
<feature type="transmembrane region" description="Helical" evidence="6">
    <location>
        <begin position="44"/>
        <end position="63"/>
    </location>
</feature>
<protein>
    <submittedName>
        <fullName evidence="7">LysE family translocator</fullName>
    </submittedName>
</protein>
<keyword evidence="2" id="KW-1003">Cell membrane</keyword>
<comment type="subcellular location">
    <subcellularLocation>
        <location evidence="1">Cell membrane</location>
        <topology evidence="1">Multi-pass membrane protein</topology>
    </subcellularLocation>
</comment>
<dbReference type="RefSeq" id="WP_224311776.1">
    <property type="nucleotide sequence ID" value="NZ_JAIRBM010000003.1"/>
</dbReference>
<dbReference type="Pfam" id="PF01810">
    <property type="entry name" value="LysE"/>
    <property type="match status" value="1"/>
</dbReference>
<evidence type="ECO:0000256" key="3">
    <source>
        <dbReference type="ARBA" id="ARBA00022692"/>
    </source>
</evidence>
<sequence length="213" mass="22672">MTFLPDLSTFLTYSLACTILFITPGPDMSLFLAKTMSGGRKAGLAAMLGAMAGSCVHTLLAALGLSALLAASVTAFTVLKIVGALYLMWMAIDAVRNGSALHVKDEGRIEVSFWKTFLVGVGINLTNPKVVLFFVTFLPQFVQATDPHASEKLLFLGLYFVAVTGPMGAVMILGADKVLALLRSRPKLMRGIDYSFAGLFSAFALKILATAAR</sequence>
<keyword evidence="5 6" id="KW-0472">Membrane</keyword>
<feature type="transmembrane region" description="Helical" evidence="6">
    <location>
        <begin position="12"/>
        <end position="32"/>
    </location>
</feature>
<dbReference type="EMBL" id="JAIRBM010000003">
    <property type="protein sequence ID" value="MBZ6075656.1"/>
    <property type="molecule type" value="Genomic_DNA"/>
</dbReference>
<name>A0ABS7VJF6_9HYPH</name>
<organism evidence="7 8">
    <name type="scientific">Microvirga puerhi</name>
    <dbReference type="NCBI Taxonomy" id="2876078"/>
    <lineage>
        <taxon>Bacteria</taxon>
        <taxon>Pseudomonadati</taxon>
        <taxon>Pseudomonadota</taxon>
        <taxon>Alphaproteobacteria</taxon>
        <taxon>Hyphomicrobiales</taxon>
        <taxon>Methylobacteriaceae</taxon>
        <taxon>Microvirga</taxon>
    </lineage>
</organism>
<evidence type="ECO:0000313" key="7">
    <source>
        <dbReference type="EMBL" id="MBZ6075656.1"/>
    </source>
</evidence>
<accession>A0ABS7VJF6</accession>
<evidence type="ECO:0000256" key="4">
    <source>
        <dbReference type="ARBA" id="ARBA00022989"/>
    </source>
</evidence>
<dbReference type="PANTHER" id="PTHR30086">
    <property type="entry name" value="ARGININE EXPORTER PROTEIN ARGO"/>
    <property type="match status" value="1"/>
</dbReference>
<evidence type="ECO:0000256" key="6">
    <source>
        <dbReference type="SAM" id="Phobius"/>
    </source>
</evidence>
<evidence type="ECO:0000256" key="2">
    <source>
        <dbReference type="ARBA" id="ARBA00022475"/>
    </source>
</evidence>
<evidence type="ECO:0000313" key="8">
    <source>
        <dbReference type="Proteomes" id="UP000704176"/>
    </source>
</evidence>
<feature type="transmembrane region" description="Helical" evidence="6">
    <location>
        <begin position="153"/>
        <end position="173"/>
    </location>
</feature>
<feature type="transmembrane region" description="Helical" evidence="6">
    <location>
        <begin position="194"/>
        <end position="212"/>
    </location>
</feature>
<evidence type="ECO:0000256" key="1">
    <source>
        <dbReference type="ARBA" id="ARBA00004651"/>
    </source>
</evidence>
<feature type="transmembrane region" description="Helical" evidence="6">
    <location>
        <begin position="113"/>
        <end position="141"/>
    </location>
</feature>
<feature type="transmembrane region" description="Helical" evidence="6">
    <location>
        <begin position="69"/>
        <end position="92"/>
    </location>
</feature>
<gene>
    <name evidence="7" type="ORF">K9B37_05065</name>
</gene>
<dbReference type="PIRSF" id="PIRSF006324">
    <property type="entry name" value="LeuE"/>
    <property type="match status" value="1"/>
</dbReference>
<comment type="caution">
    <text evidence="7">The sequence shown here is derived from an EMBL/GenBank/DDBJ whole genome shotgun (WGS) entry which is preliminary data.</text>
</comment>
<keyword evidence="4 6" id="KW-1133">Transmembrane helix</keyword>
<dbReference type="PANTHER" id="PTHR30086:SF20">
    <property type="entry name" value="ARGININE EXPORTER PROTEIN ARGO-RELATED"/>
    <property type="match status" value="1"/>
</dbReference>
<dbReference type="Proteomes" id="UP000704176">
    <property type="component" value="Unassembled WGS sequence"/>
</dbReference>
<reference evidence="7 8" key="1">
    <citation type="submission" date="2021-09" db="EMBL/GenBank/DDBJ databases">
        <title>The complete genome sequence of a new microorganism.</title>
        <authorList>
            <person name="Zi Z."/>
        </authorList>
    </citation>
    <scope>NUCLEOTIDE SEQUENCE [LARGE SCALE GENOMIC DNA]</scope>
    <source>
        <strain evidence="7 8">WGZ8</strain>
    </source>
</reference>
<proteinExistence type="predicted"/>
<keyword evidence="8" id="KW-1185">Reference proteome</keyword>